<keyword evidence="2" id="KW-1185">Reference proteome</keyword>
<dbReference type="InterPro" id="IPR002052">
    <property type="entry name" value="DNA_methylase_N6_adenine_CS"/>
</dbReference>
<dbReference type="GO" id="GO:0032259">
    <property type="term" value="P:methylation"/>
    <property type="evidence" value="ECO:0007669"/>
    <property type="project" value="InterPro"/>
</dbReference>
<evidence type="ECO:0000313" key="2">
    <source>
        <dbReference type="Proteomes" id="UP000232063"/>
    </source>
</evidence>
<proteinExistence type="predicted"/>
<dbReference type="KEGG" id="elj:ELUMI_v1c04130"/>
<name>A0A2K8NTP6_9MOLU</name>
<dbReference type="SUPFAM" id="SSF53335">
    <property type="entry name" value="S-adenosyl-L-methionine-dependent methyltransferases"/>
    <property type="match status" value="1"/>
</dbReference>
<dbReference type="AlphaFoldDB" id="A0A2K8NTP6"/>
<protein>
    <submittedName>
        <fullName evidence="1">Sugar-phosphate nucleotidyltransferase</fullName>
    </submittedName>
</protein>
<gene>
    <name evidence="1" type="ORF">ELUMI_v1c04130</name>
</gene>
<dbReference type="GO" id="GO:0008168">
    <property type="term" value="F:methyltransferase activity"/>
    <property type="evidence" value="ECO:0007669"/>
    <property type="project" value="InterPro"/>
</dbReference>
<dbReference type="GO" id="GO:0003676">
    <property type="term" value="F:nucleic acid binding"/>
    <property type="evidence" value="ECO:0007669"/>
    <property type="project" value="InterPro"/>
</dbReference>
<reference evidence="1 2" key="1">
    <citation type="submission" date="2017-11" db="EMBL/GenBank/DDBJ databases">
        <title>Genome sequence of Entomoplasma luminosum PIMN-1 (ATCC 49195).</title>
        <authorList>
            <person name="Lo W.-S."/>
            <person name="Gasparich G.E."/>
            <person name="Kuo C.-H."/>
        </authorList>
    </citation>
    <scope>NUCLEOTIDE SEQUENCE [LARGE SCALE GENOMIC DNA]</scope>
    <source>
        <strain evidence="1 2">PIMN-1</strain>
    </source>
</reference>
<dbReference type="Proteomes" id="UP000232063">
    <property type="component" value="Chromosome"/>
</dbReference>
<keyword evidence="1" id="KW-0808">Transferase</keyword>
<dbReference type="InterPro" id="IPR029063">
    <property type="entry name" value="SAM-dependent_MTases_sf"/>
</dbReference>
<accession>A0A2K8NTP6</accession>
<dbReference type="RefSeq" id="WP_025734865.1">
    <property type="nucleotide sequence ID" value="NZ_CP024963.1"/>
</dbReference>
<dbReference type="OrthoDB" id="9774673at2"/>
<dbReference type="PROSITE" id="PS00092">
    <property type="entry name" value="N6_MTASE"/>
    <property type="match status" value="1"/>
</dbReference>
<dbReference type="EMBL" id="CP024963">
    <property type="protein sequence ID" value="ATZ17137.1"/>
    <property type="molecule type" value="Genomic_DNA"/>
</dbReference>
<evidence type="ECO:0000313" key="1">
    <source>
        <dbReference type="EMBL" id="ATZ17137.1"/>
    </source>
</evidence>
<organism evidence="1 2">
    <name type="scientific">Williamsoniiplasma luminosum</name>
    <dbReference type="NCBI Taxonomy" id="214888"/>
    <lineage>
        <taxon>Bacteria</taxon>
        <taxon>Bacillati</taxon>
        <taxon>Mycoplasmatota</taxon>
        <taxon>Mollicutes</taxon>
        <taxon>Entomoplasmatales</taxon>
        <taxon>Williamsoniiplasma</taxon>
    </lineage>
</organism>
<sequence>MNNKEKYNIRNILGLQKSNNEFYTPEEPIIDLLDNFLNIPKSKIIWCPFDTEDSEFVKQLKHRGYKIISSHIENGKDFYEYEPNEEWDMILSNPPFSGKRILIERCESFKKPFCLLYGATIFSQSMGNTLNRCEFIFIQRNIKFNTPLGDIKSFQCAWIMNKGFPWKWK</sequence>